<evidence type="ECO:0000313" key="1">
    <source>
        <dbReference type="Proteomes" id="UP000036681"/>
    </source>
</evidence>
<name>A0A0M3HQL8_ASCLU</name>
<dbReference type="Proteomes" id="UP000036681">
    <property type="component" value="Unplaced"/>
</dbReference>
<protein>
    <submittedName>
        <fullName evidence="2">Transposase</fullName>
    </submittedName>
</protein>
<accession>A0A0M3HQL8</accession>
<sequence length="80" mass="8952">MWDTRGMALNGERFVVCGRSCGHELWWLAPHSNNMKIQAERPPFQQRTSTHASGVVDLFALYPALLAEIPVASRDTAIDL</sequence>
<keyword evidence="1" id="KW-1185">Reference proteome</keyword>
<evidence type="ECO:0000313" key="2">
    <source>
        <dbReference type="WBParaSite" id="ALUE_0000441801-mRNA-1"/>
    </source>
</evidence>
<dbReference type="AlphaFoldDB" id="A0A0M3HQL8"/>
<reference evidence="2" key="1">
    <citation type="submission" date="2017-02" db="UniProtKB">
        <authorList>
            <consortium name="WormBaseParasite"/>
        </authorList>
    </citation>
    <scope>IDENTIFICATION</scope>
</reference>
<organism evidence="1 2">
    <name type="scientific">Ascaris lumbricoides</name>
    <name type="common">Giant roundworm</name>
    <dbReference type="NCBI Taxonomy" id="6252"/>
    <lineage>
        <taxon>Eukaryota</taxon>
        <taxon>Metazoa</taxon>
        <taxon>Ecdysozoa</taxon>
        <taxon>Nematoda</taxon>
        <taxon>Chromadorea</taxon>
        <taxon>Rhabditida</taxon>
        <taxon>Spirurina</taxon>
        <taxon>Ascaridomorpha</taxon>
        <taxon>Ascaridoidea</taxon>
        <taxon>Ascarididae</taxon>
        <taxon>Ascaris</taxon>
    </lineage>
</organism>
<proteinExistence type="predicted"/>
<dbReference type="WBParaSite" id="ALUE_0000441801-mRNA-1">
    <property type="protein sequence ID" value="ALUE_0000441801-mRNA-1"/>
    <property type="gene ID" value="ALUE_0000441801"/>
</dbReference>